<sequence length="1601" mass="173270">MVFSAHAQNVAIKADKTSDCPPFPVNFTATLDNGYQSVVWDFGVGANVTGNLTPSKIFQTPGTYHVKFTATYPGNIIIVKQIDITVYNKPIVSFTTTATTGCIPYTTTFTDNSKPGDGTIQDITWDFGDGGGATGANVTHVYTQPGTYNVISVVTNSMSPTCKSPSEPFPVKVQDAPQPGFAADKTQSCTVPFDVQFFNTTVNNTSDALTYLWDYGDGTTGSINTHTYTKEGKYTVILTAITSGKCQKQEIKKDYIIIQKIKPDFTATNLCAAQNINFKNTTQPIPDKVLWTFPDGSTSTNIDAAKQFPATGDYLIKMQAWLGNCTAETQQTIHVNPTPTIDLSANPLSACSVPFTTQFSANTQNASTWNWNFGDGTNSTLQNPSHTYTNEGAYTISLTASNAFGCTNTETKPNYINIVKPQINIFRSVASGCIPLSVDFFATINIADPIISYQWNFGDGGTATTAKPQYIFTKQGTFTVTLNITTASGCTASATTIIMAGTLPVVDFSATPLKSCAKDPIQFTNLSTPPGTSWLWIFPQDNSTSTDENPNHQFNQIGSHDVTLQVNNNGCIAQITKKDYIQIIPPIAKFNTVPDCMDPYHRKFTDNSTFGPIPTVIKTWLWDFGEGGATSTLQSPDFHYKTTGIKQVTLIIDNGTCTSTSKQSVNIIDEKPIITADKTSICQGDKINITLGPLNPDNINEYFWDWGDGNTTDLAGFAFNPADGISHQYNQIGTFTIKLTITDKNDCKRDAPPVTITVYGHTADFDFTGKKCKGEEITFTDKSTFNVGNEITKWSWDFGDLSPVVDYSTQPLNTKHIYTNVNTYTVILNTIDKFGCKVKASKDIIFEQVTADFMLPVNIACLDKDFTFVDQSTPNAINYAWNFGDNTTGTGKQPTKIYTTPGNYNVTLKITTAESCTDQVTKTNVVKVPNPKASFTIPGNLDLCPPVKVLFTNTSTDFIKSEWNFGDNGFSAKNDPDEHIYARAKKYDVILTVYSEGGCSSADTLPLTIKGPDGTMNTTPTTGCVPLPVSISATAVKTVSYMWDFDDGTVITSTTPVSPPHTYIQSGIYYPRVSLTDDQGCAVKAVGNDRIIVDKTIADFTVDNAQACGGGVVTFHNNSKTLTKDSLALDFTNAWSFGVPGDPNNIAASFDGSFNYTQPGTSNAKLVVTSAYGCKDEKTLPVIIPPKPQPVIAPILPLCVSGKIQLSGSDAKNLPGTTWLWKVSPDKEFAVQTPPEITLNNVGTIPVELTITNGDGSCPTKATTQIVVNPSPALNPSPVLANICRGAALQLQANTTPNVIVNWTNYKISDNTSQSPQITPNMDTIYQVLATNEFGCTNKGEVRVTVTQPFRIFAQDAEICAGKSTQMLAGGALRYQWIPARGLDRTDVANPIANPDGNITYQVVGYDNGGCFTDTALARVYVRPAPQVNAGPDIVATTGSILPLPVTGSNDITNIVWTPQTGLSCYDCLTPTATPKGNITYHVAVTNQFGCVSSAAVSIKLVCNEGNIFIPNSFSPNGDGQNDVFYIRGKGMQTVRIFRIYNRWGQMVFERAGVNADDPAMGWDGRFKGTPLNPDVFVYYVEVVCDAGAVYVLKGNVTLIR</sequence>
<dbReference type="GO" id="GO:0005886">
    <property type="term" value="C:plasma membrane"/>
    <property type="evidence" value="ECO:0007669"/>
    <property type="project" value="TreeGrafter"/>
</dbReference>
<feature type="domain" description="PKD" evidence="6">
    <location>
        <begin position="962"/>
        <end position="1016"/>
    </location>
</feature>
<dbReference type="Pfam" id="PF18911">
    <property type="entry name" value="PKD_4"/>
    <property type="match status" value="9"/>
</dbReference>
<evidence type="ECO:0000259" key="6">
    <source>
        <dbReference type="PROSITE" id="PS50093"/>
    </source>
</evidence>
<name>A0A2P8HVJ4_CHINA</name>
<feature type="domain" description="PKD" evidence="6">
    <location>
        <begin position="504"/>
        <end position="569"/>
    </location>
</feature>
<feature type="domain" description="PKD" evidence="6">
    <location>
        <begin position="441"/>
        <end position="498"/>
    </location>
</feature>
<keyword evidence="3" id="KW-0677">Repeat</keyword>
<comment type="caution">
    <text evidence="7">The sequence shown here is derived from an EMBL/GenBank/DDBJ whole genome shotgun (WGS) entry which is preliminary data.</text>
</comment>
<dbReference type="InterPro" id="IPR013783">
    <property type="entry name" value="Ig-like_fold"/>
</dbReference>
<evidence type="ECO:0000313" key="8">
    <source>
        <dbReference type="Proteomes" id="UP000240971"/>
    </source>
</evidence>
<dbReference type="NCBIfam" id="TIGR04131">
    <property type="entry name" value="Bac_Flav_CTERM"/>
    <property type="match status" value="1"/>
</dbReference>
<feature type="domain" description="PKD" evidence="6">
    <location>
        <begin position="788"/>
        <end position="844"/>
    </location>
</feature>
<keyword evidence="8" id="KW-1185">Reference proteome</keyword>
<keyword evidence="4" id="KW-1133">Transmembrane helix</keyword>
<evidence type="ECO:0000256" key="2">
    <source>
        <dbReference type="ARBA" id="ARBA00022692"/>
    </source>
</evidence>
<dbReference type="PANTHER" id="PTHR46730:SF4">
    <property type="entry name" value="POLYCYSTIC KIDNEY DISEASE PROTEIN 1-LIKE 1"/>
    <property type="match status" value="1"/>
</dbReference>
<accession>A0A2P8HVJ4</accession>
<reference evidence="7 8" key="1">
    <citation type="submission" date="2018-03" db="EMBL/GenBank/DDBJ databases">
        <title>Genomic Encyclopedia of Archaeal and Bacterial Type Strains, Phase II (KMG-II): from individual species to whole genera.</title>
        <authorList>
            <person name="Goeker M."/>
        </authorList>
    </citation>
    <scope>NUCLEOTIDE SEQUENCE [LARGE SCALE GENOMIC DNA]</scope>
    <source>
        <strain evidence="7 8">DSM 24859</strain>
    </source>
</reference>
<dbReference type="RefSeq" id="WP_158266948.1">
    <property type="nucleotide sequence ID" value="NZ_PYAW01000001.1"/>
</dbReference>
<keyword evidence="2" id="KW-0812">Transmembrane</keyword>
<protein>
    <submittedName>
        <fullName evidence="7">Gliding motility-associated-like protein</fullName>
    </submittedName>
</protein>
<dbReference type="InterPro" id="IPR022409">
    <property type="entry name" value="PKD/Chitinase_dom"/>
</dbReference>
<organism evidence="7 8">
    <name type="scientific">Chitinophaga niastensis</name>
    <dbReference type="NCBI Taxonomy" id="536980"/>
    <lineage>
        <taxon>Bacteria</taxon>
        <taxon>Pseudomonadati</taxon>
        <taxon>Bacteroidota</taxon>
        <taxon>Chitinophagia</taxon>
        <taxon>Chitinophagales</taxon>
        <taxon>Chitinophagaceae</taxon>
        <taxon>Chitinophaga</taxon>
    </lineage>
</organism>
<dbReference type="Gene3D" id="2.60.40.10">
    <property type="entry name" value="Immunoglobulins"/>
    <property type="match status" value="14"/>
</dbReference>
<feature type="domain" description="PKD" evidence="6">
    <location>
        <begin position="336"/>
        <end position="416"/>
    </location>
</feature>
<dbReference type="CDD" id="cd00146">
    <property type="entry name" value="PKD"/>
    <property type="match status" value="10"/>
</dbReference>
<dbReference type="GO" id="GO:0006816">
    <property type="term" value="P:calcium ion transport"/>
    <property type="evidence" value="ECO:0007669"/>
    <property type="project" value="TreeGrafter"/>
</dbReference>
<dbReference type="PROSITE" id="PS50093">
    <property type="entry name" value="PKD"/>
    <property type="match status" value="12"/>
</dbReference>
<dbReference type="GO" id="GO:0005261">
    <property type="term" value="F:monoatomic cation channel activity"/>
    <property type="evidence" value="ECO:0007669"/>
    <property type="project" value="TreeGrafter"/>
</dbReference>
<evidence type="ECO:0000256" key="4">
    <source>
        <dbReference type="ARBA" id="ARBA00022989"/>
    </source>
</evidence>
<feature type="domain" description="PKD" evidence="6">
    <location>
        <begin position="585"/>
        <end position="667"/>
    </location>
</feature>
<dbReference type="Pfam" id="PF13585">
    <property type="entry name" value="CHU_C"/>
    <property type="match status" value="1"/>
</dbReference>
<keyword evidence="5" id="KW-0472">Membrane</keyword>
<dbReference type="EMBL" id="PYAW01000001">
    <property type="protein sequence ID" value="PSL50205.1"/>
    <property type="molecule type" value="Genomic_DNA"/>
</dbReference>
<evidence type="ECO:0000256" key="5">
    <source>
        <dbReference type="ARBA" id="ARBA00023136"/>
    </source>
</evidence>
<evidence type="ECO:0000256" key="1">
    <source>
        <dbReference type="ARBA" id="ARBA00004141"/>
    </source>
</evidence>
<dbReference type="Proteomes" id="UP000240971">
    <property type="component" value="Unassembled WGS sequence"/>
</dbReference>
<dbReference type="SUPFAM" id="SSF49299">
    <property type="entry name" value="PKD domain"/>
    <property type="match status" value="13"/>
</dbReference>
<dbReference type="PANTHER" id="PTHR46730">
    <property type="entry name" value="POLYCYSTIN-1"/>
    <property type="match status" value="1"/>
</dbReference>
<gene>
    <name evidence="7" type="ORF">CLV51_1011549</name>
</gene>
<feature type="domain" description="PKD" evidence="6">
    <location>
        <begin position="702"/>
        <end position="743"/>
    </location>
</feature>
<dbReference type="InterPro" id="IPR035986">
    <property type="entry name" value="PKD_dom_sf"/>
</dbReference>
<dbReference type="SMART" id="SM00089">
    <property type="entry name" value="PKD"/>
    <property type="match status" value="15"/>
</dbReference>
<evidence type="ECO:0000313" key="7">
    <source>
        <dbReference type="EMBL" id="PSL50205.1"/>
    </source>
</evidence>
<proteinExistence type="predicted"/>
<evidence type="ECO:0000256" key="3">
    <source>
        <dbReference type="ARBA" id="ARBA00022737"/>
    </source>
</evidence>
<feature type="domain" description="PKD" evidence="6">
    <location>
        <begin position="90"/>
        <end position="159"/>
    </location>
</feature>
<dbReference type="InterPro" id="IPR000601">
    <property type="entry name" value="PKD_dom"/>
</dbReference>
<feature type="domain" description="PKD" evidence="6">
    <location>
        <begin position="1039"/>
        <end position="1080"/>
    </location>
</feature>
<feature type="domain" description="PKD" evidence="6">
    <location>
        <begin position="203"/>
        <end position="240"/>
    </location>
</feature>
<dbReference type="InterPro" id="IPR026341">
    <property type="entry name" value="T9SS_type_B"/>
</dbReference>
<feature type="domain" description="PKD" evidence="6">
    <location>
        <begin position="867"/>
        <end position="933"/>
    </location>
</feature>
<feature type="domain" description="PKD" evidence="6">
    <location>
        <begin position="40"/>
        <end position="71"/>
    </location>
</feature>
<comment type="subcellular location">
    <subcellularLocation>
        <location evidence="1">Membrane</location>
        <topology evidence="1">Multi-pass membrane protein</topology>
    </subcellularLocation>
</comment>
<dbReference type="OrthoDB" id="7794186at2"/>